<evidence type="ECO:0000256" key="7">
    <source>
        <dbReference type="SAM" id="Phobius"/>
    </source>
</evidence>
<keyword evidence="5 7" id="KW-1133">Transmembrane helix</keyword>
<keyword evidence="6 7" id="KW-0472">Membrane</keyword>
<gene>
    <name evidence="10" type="ORF">PSQ19_00955</name>
</gene>
<dbReference type="InterPro" id="IPR011527">
    <property type="entry name" value="ABC1_TM_dom"/>
</dbReference>
<feature type="transmembrane region" description="Helical" evidence="7">
    <location>
        <begin position="287"/>
        <end position="306"/>
    </location>
</feature>
<feature type="transmembrane region" description="Helical" evidence="7">
    <location>
        <begin position="150"/>
        <end position="169"/>
    </location>
</feature>
<reference evidence="10 11" key="1">
    <citation type="submission" date="2023-02" db="EMBL/GenBank/DDBJ databases">
        <title>Devosia algicola sp. nov., isolated from the phycosphere of marine algae.</title>
        <authorList>
            <person name="Kim J.M."/>
            <person name="Lee J.K."/>
            <person name="Choi B.J."/>
            <person name="Bayburt H."/>
            <person name="Jeon C.O."/>
        </authorList>
    </citation>
    <scope>NUCLEOTIDE SEQUENCE [LARGE SCALE GENOMIC DNA]</scope>
    <source>
        <strain evidence="10 11">G20-9</strain>
    </source>
</reference>
<dbReference type="GO" id="GO:0005524">
    <property type="term" value="F:ATP binding"/>
    <property type="evidence" value="ECO:0007669"/>
    <property type="project" value="UniProtKB-KW"/>
</dbReference>
<dbReference type="InterPro" id="IPR039421">
    <property type="entry name" value="Type_1_exporter"/>
</dbReference>
<name>A0ABY7YNV5_9HYPH</name>
<dbReference type="InterPro" id="IPR027417">
    <property type="entry name" value="P-loop_NTPase"/>
</dbReference>
<dbReference type="PROSITE" id="PS50929">
    <property type="entry name" value="ABC_TM1F"/>
    <property type="match status" value="1"/>
</dbReference>
<dbReference type="Gene3D" id="3.40.50.300">
    <property type="entry name" value="P-loop containing nucleotide triphosphate hydrolases"/>
    <property type="match status" value="1"/>
</dbReference>
<sequence length="585" mass="62883">MHYRLNTKDTNQSKEPLRVGLTRLLPVMAGEGRNVALAFFAIIVSSSTTLTAPLIIAHIVDRFIATGDYQGVFVWSGILLGIYLIGLVSSYVQSRTMGRVGRRILFNLRNAIFTKLQELPVAFFNQNKSGDLISRINNDTDKINQFFAQALMQFLSNAALIVGAGILLVSLNPRLGLAALVPAIVVLGATRLLSGWVKRTSFASLQTLGGLSGEIQESLANFKVIVAFNRLDYFRDKFAGANQANYAASVKAGVASNIFLPLYGLAANLGTLIVLAYGIVLISNGELTTGLLIGYILYVTNFYMPLRQLATIWASLQLALAGLDRISEVLALKSDMAVVPSDNTKGDAVMGFESVSFHYPGGQDVLTDINFSLERGKTYALIGPTGGGKTTTASLMARLYDPSAGTVRLNGRDIRAFTAQERADAIGFILQEPFLFTGTVGDNISYGNAAFADLADGKLSQKLDEAGLSRLLSRFDQGLDTPVSASGDAMSLGQKQLIAFMRAALRNPQLLILDEATANIDTVTEKLLEDILDALPAQTTTVIIAHRLNTINNADEIFFVNGGTVTPAGSMESAVDMLLNGQMRS</sequence>
<dbReference type="Pfam" id="PF00664">
    <property type="entry name" value="ABC_membrane"/>
    <property type="match status" value="1"/>
</dbReference>
<keyword evidence="11" id="KW-1185">Reference proteome</keyword>
<keyword evidence="3" id="KW-0547">Nucleotide-binding</keyword>
<protein>
    <submittedName>
        <fullName evidence="10">ABC transporter ATP-binding protein</fullName>
    </submittedName>
</protein>
<dbReference type="InterPro" id="IPR003439">
    <property type="entry name" value="ABC_transporter-like_ATP-bd"/>
</dbReference>
<organism evidence="10 11">
    <name type="scientific">Devosia algicola</name>
    <dbReference type="NCBI Taxonomy" id="3026418"/>
    <lineage>
        <taxon>Bacteria</taxon>
        <taxon>Pseudomonadati</taxon>
        <taxon>Pseudomonadota</taxon>
        <taxon>Alphaproteobacteria</taxon>
        <taxon>Hyphomicrobiales</taxon>
        <taxon>Devosiaceae</taxon>
        <taxon>Devosia</taxon>
    </lineage>
</organism>
<evidence type="ECO:0000256" key="4">
    <source>
        <dbReference type="ARBA" id="ARBA00022840"/>
    </source>
</evidence>
<evidence type="ECO:0000313" key="11">
    <source>
        <dbReference type="Proteomes" id="UP001220530"/>
    </source>
</evidence>
<proteinExistence type="predicted"/>
<evidence type="ECO:0000259" key="8">
    <source>
        <dbReference type="PROSITE" id="PS50893"/>
    </source>
</evidence>
<dbReference type="EMBL" id="CP118246">
    <property type="protein sequence ID" value="WDR02833.1"/>
    <property type="molecule type" value="Genomic_DNA"/>
</dbReference>
<evidence type="ECO:0000256" key="1">
    <source>
        <dbReference type="ARBA" id="ARBA00004651"/>
    </source>
</evidence>
<feature type="transmembrane region" description="Helical" evidence="7">
    <location>
        <begin position="35"/>
        <end position="60"/>
    </location>
</feature>
<dbReference type="PANTHER" id="PTHR43394:SF1">
    <property type="entry name" value="ATP-BINDING CASSETTE SUB-FAMILY B MEMBER 10, MITOCHONDRIAL"/>
    <property type="match status" value="1"/>
</dbReference>
<dbReference type="CDD" id="cd18547">
    <property type="entry name" value="ABC_6TM_Tm288_like"/>
    <property type="match status" value="1"/>
</dbReference>
<keyword evidence="2 7" id="KW-0812">Transmembrane</keyword>
<feature type="transmembrane region" description="Helical" evidence="7">
    <location>
        <begin position="175"/>
        <end position="193"/>
    </location>
</feature>
<dbReference type="PANTHER" id="PTHR43394">
    <property type="entry name" value="ATP-DEPENDENT PERMEASE MDL1, MITOCHONDRIAL"/>
    <property type="match status" value="1"/>
</dbReference>
<evidence type="ECO:0000256" key="2">
    <source>
        <dbReference type="ARBA" id="ARBA00022692"/>
    </source>
</evidence>
<evidence type="ECO:0000313" key="10">
    <source>
        <dbReference type="EMBL" id="WDR02833.1"/>
    </source>
</evidence>
<dbReference type="InterPro" id="IPR036640">
    <property type="entry name" value="ABC1_TM_sf"/>
</dbReference>
<dbReference type="InterPro" id="IPR003593">
    <property type="entry name" value="AAA+_ATPase"/>
</dbReference>
<evidence type="ECO:0000259" key="9">
    <source>
        <dbReference type="PROSITE" id="PS50929"/>
    </source>
</evidence>
<dbReference type="Gene3D" id="1.20.1560.10">
    <property type="entry name" value="ABC transporter type 1, transmembrane domain"/>
    <property type="match status" value="1"/>
</dbReference>
<dbReference type="RefSeq" id="WP_282219235.1">
    <property type="nucleotide sequence ID" value="NZ_CP118246.1"/>
</dbReference>
<evidence type="ECO:0000256" key="6">
    <source>
        <dbReference type="ARBA" id="ARBA00023136"/>
    </source>
</evidence>
<evidence type="ECO:0000256" key="5">
    <source>
        <dbReference type="ARBA" id="ARBA00022989"/>
    </source>
</evidence>
<feature type="transmembrane region" description="Helical" evidence="7">
    <location>
        <begin position="72"/>
        <end position="92"/>
    </location>
</feature>
<feature type="domain" description="ABC transporter" evidence="8">
    <location>
        <begin position="350"/>
        <end position="583"/>
    </location>
</feature>
<dbReference type="Pfam" id="PF00005">
    <property type="entry name" value="ABC_tran"/>
    <property type="match status" value="1"/>
</dbReference>
<comment type="subcellular location">
    <subcellularLocation>
        <location evidence="1">Cell membrane</location>
        <topology evidence="1">Multi-pass membrane protein</topology>
    </subcellularLocation>
</comment>
<dbReference type="SMART" id="SM00382">
    <property type="entry name" value="AAA"/>
    <property type="match status" value="1"/>
</dbReference>
<keyword evidence="4 10" id="KW-0067">ATP-binding</keyword>
<dbReference type="Proteomes" id="UP001220530">
    <property type="component" value="Chromosome"/>
</dbReference>
<feature type="transmembrane region" description="Helical" evidence="7">
    <location>
        <begin position="258"/>
        <end position="281"/>
    </location>
</feature>
<dbReference type="SUPFAM" id="SSF90123">
    <property type="entry name" value="ABC transporter transmembrane region"/>
    <property type="match status" value="1"/>
</dbReference>
<dbReference type="PROSITE" id="PS50893">
    <property type="entry name" value="ABC_TRANSPORTER_2"/>
    <property type="match status" value="1"/>
</dbReference>
<dbReference type="SUPFAM" id="SSF52540">
    <property type="entry name" value="P-loop containing nucleoside triphosphate hydrolases"/>
    <property type="match status" value="1"/>
</dbReference>
<accession>A0ABY7YNV5</accession>
<feature type="domain" description="ABC transmembrane type-1" evidence="9">
    <location>
        <begin position="36"/>
        <end position="318"/>
    </location>
</feature>
<evidence type="ECO:0000256" key="3">
    <source>
        <dbReference type="ARBA" id="ARBA00022741"/>
    </source>
</evidence>